<organism evidence="4 5">
    <name type="scientific">Dreissena polymorpha</name>
    <name type="common">Zebra mussel</name>
    <name type="synonym">Mytilus polymorpha</name>
    <dbReference type="NCBI Taxonomy" id="45954"/>
    <lineage>
        <taxon>Eukaryota</taxon>
        <taxon>Metazoa</taxon>
        <taxon>Spiralia</taxon>
        <taxon>Lophotrochozoa</taxon>
        <taxon>Mollusca</taxon>
        <taxon>Bivalvia</taxon>
        <taxon>Autobranchia</taxon>
        <taxon>Heteroconchia</taxon>
        <taxon>Euheterodonta</taxon>
        <taxon>Imparidentia</taxon>
        <taxon>Neoheterodontei</taxon>
        <taxon>Myida</taxon>
        <taxon>Dreissenoidea</taxon>
        <taxon>Dreissenidae</taxon>
        <taxon>Dreissena</taxon>
    </lineage>
</organism>
<accession>A0A9D4H5P1</accession>
<dbReference type="PROSITE" id="PS50119">
    <property type="entry name" value="ZF_BBOX"/>
    <property type="match status" value="1"/>
</dbReference>
<dbReference type="InterPro" id="IPR011042">
    <property type="entry name" value="6-blade_b-propeller_TolB-like"/>
</dbReference>
<keyword evidence="5" id="KW-1185">Reference proteome</keyword>
<feature type="coiled-coil region" evidence="2">
    <location>
        <begin position="129"/>
        <end position="203"/>
    </location>
</feature>
<keyword evidence="1" id="KW-0863">Zinc-finger</keyword>
<feature type="domain" description="B box-type" evidence="3">
    <location>
        <begin position="78"/>
        <end position="122"/>
    </location>
</feature>
<dbReference type="PANTHER" id="PTHR25462:SF296">
    <property type="entry name" value="MEIOTIC P26, ISOFORM F"/>
    <property type="match status" value="1"/>
</dbReference>
<gene>
    <name evidence="4" type="ORF">DPMN_129933</name>
</gene>
<dbReference type="InterPro" id="IPR047153">
    <property type="entry name" value="TRIM45/56/19-like"/>
</dbReference>
<dbReference type="Gene3D" id="2.120.10.30">
    <property type="entry name" value="TolB, C-terminal domain"/>
    <property type="match status" value="1"/>
</dbReference>
<evidence type="ECO:0000256" key="2">
    <source>
        <dbReference type="SAM" id="Coils"/>
    </source>
</evidence>
<evidence type="ECO:0000313" key="4">
    <source>
        <dbReference type="EMBL" id="KAH3827985.1"/>
    </source>
</evidence>
<protein>
    <recommendedName>
        <fullName evidence="3">B box-type domain-containing protein</fullName>
    </recommendedName>
</protein>
<sequence>MATTVLSSFLKESDSVLDYCCTSCEEDSSCIVAEFFCEKCEKFYCEKCIAPHKQLFRTHATYGRANVEKWPVSKATTDILEKCEDHVNKGLKLFCEDHHQLCCSTCVLLNHRQCSKVNLIAESAKTCGSEDFNQLLSSMKSNLQELNKLQNSRQNTILSLQESYAEQLHAIRDMYKKLKASLKELEEKTIKALDDLMDKLKSALTTDVDHCTRLKDKLMRLSEAVLDLGDKEKQDLAFIGRIKCMEMIQQSETYMNDNNCTIEHVIKLVPNASIEQFLTKQSTLGVLIHPNTAIFVKGKTEYDVSIFDDSSNPCDIECIVQVSNGHFVVGDCKHNSIKLLDQHFKVKSHCAVSDGPRDMCQITSSEVAVGFYTGEVQFISLNKERLAKDRAMQLQHKCIGIAFHLAKLYITSGTALYQYTLSGSEGIMLHEDTPGSNTVTKCAVSPTGDMIFVTNNEKHKLLTLAKYGTLLSSFGDPELQGTWGVHVTPVGQVLVCGYSSKNILQLDSESKKKLATLVTEKDGLEGPPQTVILNSISNYMIVGQFDKDNLLVFGVKYSQ</sequence>
<reference evidence="4" key="2">
    <citation type="submission" date="2020-11" db="EMBL/GenBank/DDBJ databases">
        <authorList>
            <person name="McCartney M.A."/>
            <person name="Auch B."/>
            <person name="Kono T."/>
            <person name="Mallez S."/>
            <person name="Becker A."/>
            <person name="Gohl D.M."/>
            <person name="Silverstein K.A.T."/>
            <person name="Koren S."/>
            <person name="Bechman K.B."/>
            <person name="Herman A."/>
            <person name="Abrahante J.E."/>
            <person name="Garbe J."/>
        </authorList>
    </citation>
    <scope>NUCLEOTIDE SEQUENCE</scope>
    <source>
        <strain evidence="4">Duluth1</strain>
        <tissue evidence="4">Whole animal</tissue>
    </source>
</reference>
<dbReference type="EMBL" id="JAIWYP010000005">
    <property type="protein sequence ID" value="KAH3827985.1"/>
    <property type="molecule type" value="Genomic_DNA"/>
</dbReference>
<dbReference type="SUPFAM" id="SSF57845">
    <property type="entry name" value="B-box zinc-binding domain"/>
    <property type="match status" value="1"/>
</dbReference>
<keyword evidence="1" id="KW-0479">Metal-binding</keyword>
<dbReference type="OrthoDB" id="6108862at2759"/>
<keyword evidence="1" id="KW-0862">Zinc</keyword>
<dbReference type="Gene3D" id="3.30.160.60">
    <property type="entry name" value="Classic Zinc Finger"/>
    <property type="match status" value="1"/>
</dbReference>
<evidence type="ECO:0000313" key="5">
    <source>
        <dbReference type="Proteomes" id="UP000828390"/>
    </source>
</evidence>
<dbReference type="InterPro" id="IPR000315">
    <property type="entry name" value="Znf_B-box"/>
</dbReference>
<keyword evidence="2" id="KW-0175">Coiled coil</keyword>
<name>A0A9D4H5P1_DREPO</name>
<comment type="caution">
    <text evidence="4">The sequence shown here is derived from an EMBL/GenBank/DDBJ whole genome shotgun (WGS) entry which is preliminary data.</text>
</comment>
<dbReference type="CDD" id="cd19776">
    <property type="entry name" value="Bbox2_TRIM25_C-IV"/>
    <property type="match status" value="1"/>
</dbReference>
<dbReference type="SUPFAM" id="SSF75011">
    <property type="entry name" value="3-carboxy-cis,cis-mucoante lactonizing enzyme"/>
    <property type="match status" value="1"/>
</dbReference>
<dbReference type="GO" id="GO:0008270">
    <property type="term" value="F:zinc ion binding"/>
    <property type="evidence" value="ECO:0007669"/>
    <property type="project" value="UniProtKB-KW"/>
</dbReference>
<evidence type="ECO:0000256" key="1">
    <source>
        <dbReference type="PROSITE-ProRule" id="PRU00024"/>
    </source>
</evidence>
<proteinExistence type="predicted"/>
<dbReference type="Proteomes" id="UP000828390">
    <property type="component" value="Unassembled WGS sequence"/>
</dbReference>
<reference evidence="4" key="1">
    <citation type="journal article" date="2019" name="bioRxiv">
        <title>The Genome of the Zebra Mussel, Dreissena polymorpha: A Resource for Invasive Species Research.</title>
        <authorList>
            <person name="McCartney M.A."/>
            <person name="Auch B."/>
            <person name="Kono T."/>
            <person name="Mallez S."/>
            <person name="Zhang Y."/>
            <person name="Obille A."/>
            <person name="Becker A."/>
            <person name="Abrahante J.E."/>
            <person name="Garbe J."/>
            <person name="Badalamenti J.P."/>
            <person name="Herman A."/>
            <person name="Mangelson H."/>
            <person name="Liachko I."/>
            <person name="Sullivan S."/>
            <person name="Sone E.D."/>
            <person name="Koren S."/>
            <person name="Silverstein K.A.T."/>
            <person name="Beckman K.B."/>
            <person name="Gohl D.M."/>
        </authorList>
    </citation>
    <scope>NUCLEOTIDE SEQUENCE</scope>
    <source>
        <strain evidence="4">Duluth1</strain>
        <tissue evidence="4">Whole animal</tissue>
    </source>
</reference>
<dbReference type="AlphaFoldDB" id="A0A9D4H5P1"/>
<evidence type="ECO:0000259" key="3">
    <source>
        <dbReference type="PROSITE" id="PS50119"/>
    </source>
</evidence>
<dbReference type="PANTHER" id="PTHR25462">
    <property type="entry name" value="BONUS, ISOFORM C-RELATED"/>
    <property type="match status" value="1"/>
</dbReference>